<dbReference type="KEGG" id="cagg:HYG79_06095"/>
<proteinExistence type="predicted"/>
<dbReference type="AlphaFoldDB" id="A0A7H9ANB0"/>
<sequence length="63" mass="7131">MAKKKENPFKKLEESIKEVPPHMKKKVMNDVATAKLIMELASLFTINVKSLIAGMFKTNPNVE</sequence>
<name>A0A7H9ANB0_9FLAO</name>
<reference evidence="1 2" key="1">
    <citation type="journal article" date="2006" name="Int. J. Syst. Evol. Microbiol.">
        <title>Costertonia aggregata gen. nov., sp. nov., a mesophilic marine bacterium of the family Flavobacteriaceae, isolated from a mature biofilm.</title>
        <authorList>
            <person name="Kwon K.K."/>
            <person name="Lee Y.K."/>
            <person name="Lee H.K."/>
        </authorList>
    </citation>
    <scope>NUCLEOTIDE SEQUENCE [LARGE SCALE GENOMIC DNA]</scope>
    <source>
        <strain evidence="1 2">KCCM 42265</strain>
    </source>
</reference>
<dbReference type="RefSeq" id="WP_179241231.1">
    <property type="nucleotide sequence ID" value="NZ_CP058595.1"/>
</dbReference>
<dbReference type="EMBL" id="CP058595">
    <property type="protein sequence ID" value="QLG44941.1"/>
    <property type="molecule type" value="Genomic_DNA"/>
</dbReference>
<organism evidence="1 2">
    <name type="scientific">Costertonia aggregata</name>
    <dbReference type="NCBI Taxonomy" id="343403"/>
    <lineage>
        <taxon>Bacteria</taxon>
        <taxon>Pseudomonadati</taxon>
        <taxon>Bacteroidota</taxon>
        <taxon>Flavobacteriia</taxon>
        <taxon>Flavobacteriales</taxon>
        <taxon>Flavobacteriaceae</taxon>
        <taxon>Costertonia</taxon>
    </lineage>
</organism>
<accession>A0A7H9ANB0</accession>
<protein>
    <submittedName>
        <fullName evidence="1">Uncharacterized protein</fullName>
    </submittedName>
</protein>
<evidence type="ECO:0000313" key="1">
    <source>
        <dbReference type="EMBL" id="QLG44941.1"/>
    </source>
</evidence>
<dbReference type="Proteomes" id="UP000509302">
    <property type="component" value="Chromosome"/>
</dbReference>
<keyword evidence="2" id="KW-1185">Reference proteome</keyword>
<gene>
    <name evidence="1" type="ORF">HYG79_06095</name>
</gene>
<evidence type="ECO:0000313" key="2">
    <source>
        <dbReference type="Proteomes" id="UP000509302"/>
    </source>
</evidence>